<sequence>MAEIDIEIAGRRYKVACRDGEEQNLRHAAEMVDAKGREALAGLGALSESRTLLFASLLLADQLIDKRGVATPLPTMPPDPQVVRRVDALAERLELLASKLEKEVASA</sequence>
<dbReference type="InterPro" id="IPR007838">
    <property type="entry name" value="Cell_div_ZapA-like"/>
</dbReference>
<dbReference type="Pfam" id="PF05164">
    <property type="entry name" value="ZapA"/>
    <property type="match status" value="1"/>
</dbReference>
<keyword evidence="1" id="KW-0131">Cell cycle</keyword>
<name>A0A7X6BHR2_9SPHN</name>
<accession>A0A7X6BHR2</accession>
<protein>
    <submittedName>
        <fullName evidence="1">Cell division protein ZapA</fullName>
    </submittedName>
</protein>
<dbReference type="RefSeq" id="WP_168070248.1">
    <property type="nucleotide sequence ID" value="NZ_JAATJC010000001.1"/>
</dbReference>
<dbReference type="GO" id="GO:0051301">
    <property type="term" value="P:cell division"/>
    <property type="evidence" value="ECO:0007669"/>
    <property type="project" value="UniProtKB-KW"/>
</dbReference>
<gene>
    <name evidence="1" type="ORF">GGQ97_002593</name>
</gene>
<proteinExistence type="predicted"/>
<evidence type="ECO:0000313" key="2">
    <source>
        <dbReference type="Proteomes" id="UP000558192"/>
    </source>
</evidence>
<keyword evidence="2" id="KW-1185">Reference proteome</keyword>
<dbReference type="EMBL" id="JAATJC010000001">
    <property type="protein sequence ID" value="NJC06800.1"/>
    <property type="molecule type" value="Genomic_DNA"/>
</dbReference>
<dbReference type="Proteomes" id="UP000558192">
    <property type="component" value="Unassembled WGS sequence"/>
</dbReference>
<comment type="caution">
    <text evidence="1">The sequence shown here is derived from an EMBL/GenBank/DDBJ whole genome shotgun (WGS) entry which is preliminary data.</text>
</comment>
<keyword evidence="1" id="KW-0132">Cell division</keyword>
<dbReference type="InterPro" id="IPR042233">
    <property type="entry name" value="Cell_div_ZapA_N"/>
</dbReference>
<dbReference type="InterPro" id="IPR036192">
    <property type="entry name" value="Cell_div_ZapA-like_sf"/>
</dbReference>
<evidence type="ECO:0000313" key="1">
    <source>
        <dbReference type="EMBL" id="NJC06800.1"/>
    </source>
</evidence>
<dbReference type="SUPFAM" id="SSF102829">
    <property type="entry name" value="Cell division protein ZapA-like"/>
    <property type="match status" value="1"/>
</dbReference>
<reference evidence="1 2" key="1">
    <citation type="submission" date="2020-03" db="EMBL/GenBank/DDBJ databases">
        <title>Genomic Encyclopedia of Type Strains, Phase IV (KMG-IV): sequencing the most valuable type-strain genomes for metagenomic binning, comparative biology and taxonomic classification.</title>
        <authorList>
            <person name="Goeker M."/>
        </authorList>
    </citation>
    <scope>NUCLEOTIDE SEQUENCE [LARGE SCALE GENOMIC DNA]</scope>
    <source>
        <strain evidence="1 2">DSM 16846</strain>
    </source>
</reference>
<dbReference type="AlphaFoldDB" id="A0A7X6BHR2"/>
<organism evidence="1 2">
    <name type="scientific">Sphingomonas kaistensis</name>
    <dbReference type="NCBI Taxonomy" id="298708"/>
    <lineage>
        <taxon>Bacteria</taxon>
        <taxon>Pseudomonadati</taxon>
        <taxon>Pseudomonadota</taxon>
        <taxon>Alphaproteobacteria</taxon>
        <taxon>Sphingomonadales</taxon>
        <taxon>Sphingomonadaceae</taxon>
        <taxon>Sphingomonas</taxon>
    </lineage>
</organism>
<dbReference type="Gene3D" id="3.30.160.880">
    <property type="entry name" value="Cell division protein ZapA protomer, N-terminal domain"/>
    <property type="match status" value="1"/>
</dbReference>